<proteinExistence type="predicted"/>
<name>A0A5B7IUI3_PORTR</name>
<sequence length="70" mass="7807">MRNASLVSKELPFNQKPVGILEEYVGSAVKLLPISGTSSFIYSGTHNKTHITTRAHLWCNHPEPVYHGDM</sequence>
<reference evidence="1 2" key="1">
    <citation type="submission" date="2019-05" db="EMBL/GenBank/DDBJ databases">
        <title>Another draft genome of Portunus trituberculatus and its Hox gene families provides insights of decapod evolution.</title>
        <authorList>
            <person name="Jeong J.-H."/>
            <person name="Song I."/>
            <person name="Kim S."/>
            <person name="Choi T."/>
            <person name="Kim D."/>
            <person name="Ryu S."/>
            <person name="Kim W."/>
        </authorList>
    </citation>
    <scope>NUCLEOTIDE SEQUENCE [LARGE SCALE GENOMIC DNA]</scope>
    <source>
        <tissue evidence="1">Muscle</tissue>
    </source>
</reference>
<comment type="caution">
    <text evidence="1">The sequence shown here is derived from an EMBL/GenBank/DDBJ whole genome shotgun (WGS) entry which is preliminary data.</text>
</comment>
<dbReference type="EMBL" id="VSRR010067428">
    <property type="protein sequence ID" value="MPC85127.1"/>
    <property type="molecule type" value="Genomic_DNA"/>
</dbReference>
<keyword evidence="2" id="KW-1185">Reference proteome</keyword>
<evidence type="ECO:0000313" key="2">
    <source>
        <dbReference type="Proteomes" id="UP000324222"/>
    </source>
</evidence>
<gene>
    <name evidence="1" type="ORF">E2C01_079887</name>
</gene>
<organism evidence="1 2">
    <name type="scientific">Portunus trituberculatus</name>
    <name type="common">Swimming crab</name>
    <name type="synonym">Neptunus trituberculatus</name>
    <dbReference type="NCBI Taxonomy" id="210409"/>
    <lineage>
        <taxon>Eukaryota</taxon>
        <taxon>Metazoa</taxon>
        <taxon>Ecdysozoa</taxon>
        <taxon>Arthropoda</taxon>
        <taxon>Crustacea</taxon>
        <taxon>Multicrustacea</taxon>
        <taxon>Malacostraca</taxon>
        <taxon>Eumalacostraca</taxon>
        <taxon>Eucarida</taxon>
        <taxon>Decapoda</taxon>
        <taxon>Pleocyemata</taxon>
        <taxon>Brachyura</taxon>
        <taxon>Eubrachyura</taxon>
        <taxon>Portunoidea</taxon>
        <taxon>Portunidae</taxon>
        <taxon>Portuninae</taxon>
        <taxon>Portunus</taxon>
    </lineage>
</organism>
<dbReference type="Proteomes" id="UP000324222">
    <property type="component" value="Unassembled WGS sequence"/>
</dbReference>
<dbReference type="AlphaFoldDB" id="A0A5B7IUI3"/>
<evidence type="ECO:0000313" key="1">
    <source>
        <dbReference type="EMBL" id="MPC85127.1"/>
    </source>
</evidence>
<protein>
    <submittedName>
        <fullName evidence="1">Uncharacterized protein</fullName>
    </submittedName>
</protein>
<accession>A0A5B7IUI3</accession>